<evidence type="ECO:0000256" key="1">
    <source>
        <dbReference type="ARBA" id="ARBA00004496"/>
    </source>
</evidence>
<dbReference type="Gene3D" id="3.90.20.20">
    <property type="match status" value="1"/>
</dbReference>
<proteinExistence type="inferred from homology"/>
<evidence type="ECO:0000256" key="9">
    <source>
        <dbReference type="ARBA" id="ARBA00076414"/>
    </source>
</evidence>
<evidence type="ECO:0000313" key="15">
    <source>
        <dbReference type="EMBL" id="PLR85887.1"/>
    </source>
</evidence>
<dbReference type="InterPro" id="IPR013805">
    <property type="entry name" value="GrpE_CC"/>
</dbReference>
<keyword evidence="5 10" id="KW-0346">Stress response</keyword>
<dbReference type="AlphaFoldDB" id="A0A2N5GR13"/>
<dbReference type="GO" id="GO:0051082">
    <property type="term" value="F:unfolded protein binding"/>
    <property type="evidence" value="ECO:0007669"/>
    <property type="project" value="TreeGrafter"/>
</dbReference>
<dbReference type="GO" id="GO:0006457">
    <property type="term" value="P:protein folding"/>
    <property type="evidence" value="ECO:0007669"/>
    <property type="project" value="InterPro"/>
</dbReference>
<evidence type="ECO:0000256" key="7">
    <source>
        <dbReference type="ARBA" id="ARBA00053401"/>
    </source>
</evidence>
<dbReference type="FunFam" id="2.30.22.10:FF:000001">
    <property type="entry name" value="Protein GrpE"/>
    <property type="match status" value="1"/>
</dbReference>
<keyword evidence="4 10" id="KW-0963">Cytoplasm</keyword>
<evidence type="ECO:0000256" key="6">
    <source>
        <dbReference type="ARBA" id="ARBA00023186"/>
    </source>
</evidence>
<dbReference type="PROSITE" id="PS01071">
    <property type="entry name" value="GRPE"/>
    <property type="match status" value="1"/>
</dbReference>
<dbReference type="EMBL" id="PGVD01000013">
    <property type="protein sequence ID" value="PLS00006.1"/>
    <property type="molecule type" value="Genomic_DNA"/>
</dbReference>
<comment type="caution">
    <text evidence="15">The sequence shown here is derived from an EMBL/GenBank/DDBJ whole genome shotgun (WGS) entry which is preliminary data.</text>
</comment>
<dbReference type="GO" id="GO:0005737">
    <property type="term" value="C:cytoplasm"/>
    <property type="evidence" value="ECO:0007669"/>
    <property type="project" value="UniProtKB-SubCell"/>
</dbReference>
<dbReference type="Gene3D" id="2.30.22.10">
    <property type="entry name" value="Head domain of nucleotide exchange factor GrpE"/>
    <property type="match status" value="1"/>
</dbReference>
<feature type="coiled-coil region" evidence="13">
    <location>
        <begin position="67"/>
        <end position="108"/>
    </location>
</feature>
<dbReference type="NCBIfam" id="NF010738">
    <property type="entry name" value="PRK14140.1"/>
    <property type="match status" value="1"/>
</dbReference>
<evidence type="ECO:0000313" key="16">
    <source>
        <dbReference type="EMBL" id="PLS00006.1"/>
    </source>
</evidence>
<dbReference type="PANTHER" id="PTHR21237:SF23">
    <property type="entry name" value="GRPE PROTEIN HOMOLOG, MITOCHONDRIAL"/>
    <property type="match status" value="1"/>
</dbReference>
<comment type="similarity">
    <text evidence="2 10 12">Belongs to the GrpE family.</text>
</comment>
<dbReference type="SUPFAM" id="SSF51064">
    <property type="entry name" value="Head domain of nucleotide exchange factor GrpE"/>
    <property type="match status" value="1"/>
</dbReference>
<dbReference type="PANTHER" id="PTHR21237">
    <property type="entry name" value="GRPE PROTEIN"/>
    <property type="match status" value="1"/>
</dbReference>
<feature type="region of interest" description="Disordered" evidence="14">
    <location>
        <begin position="28"/>
        <end position="50"/>
    </location>
</feature>
<comment type="subunit">
    <text evidence="3 10">Homodimer.</text>
</comment>
<evidence type="ECO:0000256" key="10">
    <source>
        <dbReference type="HAMAP-Rule" id="MF_01151"/>
    </source>
</evidence>
<evidence type="ECO:0000256" key="8">
    <source>
        <dbReference type="ARBA" id="ARBA00072274"/>
    </source>
</evidence>
<evidence type="ECO:0000256" key="14">
    <source>
        <dbReference type="SAM" id="MobiDB-lite"/>
    </source>
</evidence>
<keyword evidence="13" id="KW-0175">Coiled coil</keyword>
<dbReference type="HAMAP" id="MF_01151">
    <property type="entry name" value="GrpE"/>
    <property type="match status" value="1"/>
</dbReference>
<comment type="subcellular location">
    <subcellularLocation>
        <location evidence="1 10">Cytoplasm</location>
    </subcellularLocation>
</comment>
<dbReference type="InterPro" id="IPR009012">
    <property type="entry name" value="GrpE_head"/>
</dbReference>
<evidence type="ECO:0000256" key="4">
    <source>
        <dbReference type="ARBA" id="ARBA00022490"/>
    </source>
</evidence>
<evidence type="ECO:0000256" key="5">
    <source>
        <dbReference type="ARBA" id="ARBA00023016"/>
    </source>
</evidence>
<dbReference type="Proteomes" id="UP000235114">
    <property type="component" value="Unassembled WGS sequence"/>
</dbReference>
<keyword evidence="18" id="KW-1185">Reference proteome</keyword>
<evidence type="ECO:0000256" key="13">
    <source>
        <dbReference type="SAM" id="Coils"/>
    </source>
</evidence>
<evidence type="ECO:0000256" key="12">
    <source>
        <dbReference type="RuleBase" id="RU004478"/>
    </source>
</evidence>
<feature type="compositionally biased region" description="Low complexity" evidence="14">
    <location>
        <begin position="36"/>
        <end position="48"/>
    </location>
</feature>
<gene>
    <name evidence="10" type="primary">grpE</name>
    <name evidence="15" type="ORF">CU635_02285</name>
    <name evidence="16" type="ORF">CVD25_03995</name>
</gene>
<protein>
    <recommendedName>
        <fullName evidence="8 10">Protein GrpE</fullName>
    </recommendedName>
    <alternativeName>
        <fullName evidence="9 10">HSP-70 cofactor</fullName>
    </alternativeName>
</protein>
<evidence type="ECO:0000313" key="17">
    <source>
        <dbReference type="Proteomes" id="UP000234951"/>
    </source>
</evidence>
<evidence type="ECO:0000313" key="18">
    <source>
        <dbReference type="Proteomes" id="UP000235114"/>
    </source>
</evidence>
<evidence type="ECO:0000256" key="3">
    <source>
        <dbReference type="ARBA" id="ARBA00011738"/>
    </source>
</evidence>
<dbReference type="OrthoDB" id="9812586at2"/>
<organism evidence="15 17">
    <name type="scientific">Bacillus canaveralius</name>
    <dbReference type="NCBI Taxonomy" id="1403243"/>
    <lineage>
        <taxon>Bacteria</taxon>
        <taxon>Bacillati</taxon>
        <taxon>Bacillota</taxon>
        <taxon>Bacilli</taxon>
        <taxon>Bacillales</taxon>
        <taxon>Bacillaceae</taxon>
        <taxon>Bacillus</taxon>
    </lineage>
</organism>
<dbReference type="GO" id="GO:0042803">
    <property type="term" value="F:protein homodimerization activity"/>
    <property type="evidence" value="ECO:0007669"/>
    <property type="project" value="InterPro"/>
</dbReference>
<dbReference type="InterPro" id="IPR000740">
    <property type="entry name" value="GrpE"/>
</dbReference>
<dbReference type="PRINTS" id="PR00773">
    <property type="entry name" value="GRPEPROTEIN"/>
</dbReference>
<accession>A0A2N5GR13</accession>
<reference evidence="15 17" key="1">
    <citation type="submission" date="2017-11" db="EMBL/GenBank/DDBJ databases">
        <title>Comparitive Functional Genomics of Dry Heat Resistant strains isolated from the Viking Spacecraft.</title>
        <authorList>
            <person name="Seuylemezian A."/>
            <person name="Cooper K."/>
            <person name="Vaishampayan P."/>
        </authorList>
    </citation>
    <scope>NUCLEOTIDE SEQUENCE [LARGE SCALE GENOMIC DNA]</scope>
    <source>
        <strain evidence="15 17">M4.6</strain>
    </source>
</reference>
<evidence type="ECO:0000256" key="11">
    <source>
        <dbReference type="RuleBase" id="RU000639"/>
    </source>
</evidence>
<keyword evidence="6 10" id="KW-0143">Chaperone</keyword>
<dbReference type="SUPFAM" id="SSF58014">
    <property type="entry name" value="Coiled-coil domain of nucleotide exchange factor GrpE"/>
    <property type="match status" value="1"/>
</dbReference>
<dbReference type="Proteomes" id="UP000234951">
    <property type="component" value="Unassembled WGS sequence"/>
</dbReference>
<dbReference type="CDD" id="cd00446">
    <property type="entry name" value="GrpE"/>
    <property type="match status" value="1"/>
</dbReference>
<dbReference type="GO" id="GO:0051087">
    <property type="term" value="F:protein-folding chaperone binding"/>
    <property type="evidence" value="ECO:0007669"/>
    <property type="project" value="InterPro"/>
</dbReference>
<dbReference type="Pfam" id="PF01025">
    <property type="entry name" value="GrpE"/>
    <property type="match status" value="1"/>
</dbReference>
<dbReference type="GO" id="GO:0000774">
    <property type="term" value="F:adenyl-nucleotide exchange factor activity"/>
    <property type="evidence" value="ECO:0007669"/>
    <property type="project" value="InterPro"/>
</dbReference>
<comment type="function">
    <text evidence="7 10 11">Participates actively in the response to hyperosmotic and heat shock by preventing the aggregation of stress-denatured proteins, in association with DnaK and GrpE. It is the nucleotide exchange factor for DnaK and may function as a thermosensor. Unfolded proteins bind initially to DnaJ; upon interaction with the DnaJ-bound protein, DnaK hydrolyzes its bound ATP, resulting in the formation of a stable complex. GrpE releases ADP from DnaK; ATP binding to DnaK triggers the release of the substrate protein, thus completing the reaction cycle. Several rounds of ATP-dependent interactions between DnaJ, DnaK and GrpE are required for fully efficient folding.</text>
</comment>
<reference evidence="16 18" key="2">
    <citation type="submission" date="2017-12" db="EMBL/GenBank/DDBJ databases">
        <title>Comparative Functional Genomics of Dry Heat Resistant strains isolated from the Viking Spacecraft.</title>
        <authorList>
            <person name="Seuylemezian A."/>
            <person name="Cooper K."/>
            <person name="Vaishampayan P."/>
        </authorList>
    </citation>
    <scope>NUCLEOTIDE SEQUENCE [LARGE SCALE GENOMIC DNA]</scope>
    <source>
        <strain evidence="16 18">ATCC 29669</strain>
    </source>
</reference>
<sequence length="226" mass="25978">MPCSHNAFDLKPSGQYRISLREVSNLTEEKNRNEFAQPATETEQNQQEEVVEPVFAESDSFEGAEIETEATDEASEADVKIAELEAKLEEADNRYVRLQADLDNFRRRSRLDLEAREKYRAQSLITDLLPAIDNFERALKMEAENEQAKSVLQGMEMVFRSLLDALKKEGVEPIDAVGQEFDPHLHQAVMQVEDDNYRPNVVVEEFQKGYKLKDRVIRPSMVKVNQ</sequence>
<name>A0A2N5GR13_9BACI</name>
<dbReference type="EMBL" id="PGVA01000004">
    <property type="protein sequence ID" value="PLR85887.1"/>
    <property type="molecule type" value="Genomic_DNA"/>
</dbReference>
<evidence type="ECO:0000256" key="2">
    <source>
        <dbReference type="ARBA" id="ARBA00009054"/>
    </source>
</evidence>